<dbReference type="InterPro" id="IPR007712">
    <property type="entry name" value="RelE/ParE_toxin"/>
</dbReference>
<dbReference type="Proteomes" id="UP000005753">
    <property type="component" value="Chromosome"/>
</dbReference>
<name>I5AQ44_EUBC6</name>
<dbReference type="Gene3D" id="3.30.2310.20">
    <property type="entry name" value="RelE-like"/>
    <property type="match status" value="1"/>
</dbReference>
<evidence type="ECO:0000313" key="2">
    <source>
        <dbReference type="EMBL" id="EIM55917.1"/>
    </source>
</evidence>
<protein>
    <submittedName>
        <fullName evidence="2">Plasmid stabilization system protein</fullName>
    </submittedName>
</protein>
<dbReference type="InterPro" id="IPR035093">
    <property type="entry name" value="RelE/ParE_toxin_dom_sf"/>
</dbReference>
<evidence type="ECO:0000313" key="3">
    <source>
        <dbReference type="Proteomes" id="UP000005753"/>
    </source>
</evidence>
<organism evidence="2 3">
    <name type="scientific">Eubacterium cellulosolvens (strain ATCC 43171 / JCM 9499 / 6)</name>
    <name type="common">Cillobacterium cellulosolvens</name>
    <dbReference type="NCBI Taxonomy" id="633697"/>
    <lineage>
        <taxon>Bacteria</taxon>
        <taxon>Bacillati</taxon>
        <taxon>Bacillota</taxon>
        <taxon>Clostridia</taxon>
        <taxon>Eubacteriales</taxon>
        <taxon>Eubacteriaceae</taxon>
        <taxon>Eubacterium</taxon>
    </lineage>
</organism>
<dbReference type="STRING" id="633697.EubceDRAFT1_0047"/>
<dbReference type="eggNOG" id="COG3668">
    <property type="taxonomic scope" value="Bacteria"/>
</dbReference>
<keyword evidence="3" id="KW-1185">Reference proteome</keyword>
<dbReference type="OrthoDB" id="362857at2"/>
<proteinExistence type="predicted"/>
<dbReference type="AlphaFoldDB" id="I5AQ44"/>
<evidence type="ECO:0000256" key="1">
    <source>
        <dbReference type="ARBA" id="ARBA00022649"/>
    </source>
</evidence>
<reference evidence="2 3" key="1">
    <citation type="submission" date="2010-08" db="EMBL/GenBank/DDBJ databases">
        <authorList>
            <consortium name="US DOE Joint Genome Institute (JGI-PGF)"/>
            <person name="Lucas S."/>
            <person name="Copeland A."/>
            <person name="Lapidus A."/>
            <person name="Cheng J.-F."/>
            <person name="Bruce D."/>
            <person name="Goodwin L."/>
            <person name="Pitluck S."/>
            <person name="Land M.L."/>
            <person name="Hauser L."/>
            <person name="Chang Y.-J."/>
            <person name="Anderson I.J."/>
            <person name="Johnson E."/>
            <person name="Mulhopadhyay B."/>
            <person name="Kyrpides N."/>
            <person name="Woyke T.J."/>
        </authorList>
    </citation>
    <scope>NUCLEOTIDE SEQUENCE [LARGE SCALE GENOMIC DNA]</scope>
    <source>
        <strain evidence="2 3">6</strain>
    </source>
</reference>
<dbReference type="HOGENOM" id="CLU_147162_6_2_9"/>
<keyword evidence="1" id="KW-1277">Toxin-antitoxin system</keyword>
<reference evidence="2 3" key="2">
    <citation type="submission" date="2012-02" db="EMBL/GenBank/DDBJ databases">
        <title>Improved High-Quality Draft sequence of Eubacterium cellulosolvens 6.</title>
        <authorList>
            <consortium name="US DOE Joint Genome Institute"/>
            <person name="Lucas S."/>
            <person name="Han J."/>
            <person name="Lapidus A."/>
            <person name="Cheng J.-F."/>
            <person name="Goodwin L."/>
            <person name="Pitluck S."/>
            <person name="Peters L."/>
            <person name="Mikhailova N."/>
            <person name="Gu W."/>
            <person name="Detter J.C."/>
            <person name="Han C."/>
            <person name="Tapia R."/>
            <person name="Land M."/>
            <person name="Hauser L."/>
            <person name="Kyrpides N."/>
            <person name="Ivanova N."/>
            <person name="Pagani I."/>
            <person name="Johnson E."/>
            <person name="Mukhopadhyay B."/>
            <person name="Anderson I."/>
            <person name="Woyke T."/>
        </authorList>
    </citation>
    <scope>NUCLEOTIDE SEQUENCE [LARGE SCALE GENOMIC DNA]</scope>
    <source>
        <strain evidence="2 3">6</strain>
    </source>
</reference>
<dbReference type="EMBL" id="CM001487">
    <property type="protein sequence ID" value="EIM55917.1"/>
    <property type="molecule type" value="Genomic_DNA"/>
</dbReference>
<accession>I5AQ44</accession>
<gene>
    <name evidence="2" type="ORF">EubceDRAFT1_0047</name>
</gene>
<sequence length="108" mass="12936">MADQNYSVRYLPLFQSELESAVMYIANRLRNPSSAEKLLDDVEKAIQKRLTNNPEGYEPVMSKKKRDYPYYRIYVGNYIIYYVVIHEDGEHIMEVRRFVHTLQNRDNI</sequence>
<dbReference type="Pfam" id="PF05016">
    <property type="entry name" value="ParE_toxin"/>
    <property type="match status" value="1"/>
</dbReference>